<evidence type="ECO:0000256" key="1">
    <source>
        <dbReference type="ARBA" id="ARBA00004141"/>
    </source>
</evidence>
<dbReference type="PROSITE" id="PS50850">
    <property type="entry name" value="MFS"/>
    <property type="match status" value="1"/>
</dbReference>
<dbReference type="AlphaFoldDB" id="A0A4Q0XPT9"/>
<dbReference type="GO" id="GO:0022857">
    <property type="term" value="F:transmembrane transporter activity"/>
    <property type="evidence" value="ECO:0007669"/>
    <property type="project" value="InterPro"/>
</dbReference>
<keyword evidence="4 5" id="KW-0472">Membrane</keyword>
<feature type="transmembrane region" description="Helical" evidence="5">
    <location>
        <begin position="7"/>
        <end position="25"/>
    </location>
</feature>
<dbReference type="CDD" id="cd17330">
    <property type="entry name" value="MFS_SLC46_TetA_like"/>
    <property type="match status" value="1"/>
</dbReference>
<dbReference type="InterPro" id="IPR020846">
    <property type="entry name" value="MFS_dom"/>
</dbReference>
<dbReference type="PANTHER" id="PTHR23546">
    <property type="entry name" value="TRANSPORT PROTEIN"/>
    <property type="match status" value="1"/>
</dbReference>
<feature type="transmembrane region" description="Helical" evidence="5">
    <location>
        <begin position="363"/>
        <end position="381"/>
    </location>
</feature>
<dbReference type="PANTHER" id="PTHR23546:SF1">
    <property type="entry name" value="MEMBRANE PROTEIN"/>
    <property type="match status" value="1"/>
</dbReference>
<protein>
    <submittedName>
        <fullName evidence="7">MFS transporter</fullName>
    </submittedName>
</protein>
<feature type="transmembrane region" description="Helical" evidence="5">
    <location>
        <begin position="100"/>
        <end position="127"/>
    </location>
</feature>
<dbReference type="EMBL" id="PDKN01000004">
    <property type="protein sequence ID" value="RXJ57642.1"/>
    <property type="molecule type" value="Genomic_DNA"/>
</dbReference>
<dbReference type="GO" id="GO:0016020">
    <property type="term" value="C:membrane"/>
    <property type="evidence" value="ECO:0007669"/>
    <property type="project" value="UniProtKB-SubCell"/>
</dbReference>
<evidence type="ECO:0000256" key="2">
    <source>
        <dbReference type="ARBA" id="ARBA00022692"/>
    </source>
</evidence>
<dbReference type="PRINTS" id="PR01035">
    <property type="entry name" value="TCRTETA"/>
</dbReference>
<reference evidence="7 8" key="1">
    <citation type="submission" date="2017-10" db="EMBL/GenBank/DDBJ databases">
        <title>Genomics of the genus Arcobacter.</title>
        <authorList>
            <person name="Perez-Cataluna A."/>
            <person name="Figueras M.J."/>
        </authorList>
    </citation>
    <scope>NUCLEOTIDE SEQUENCE [LARGE SCALE GENOMIC DNA]</scope>
    <source>
        <strain evidence="7 8">CECT 8987</strain>
    </source>
</reference>
<dbReference type="InterPro" id="IPR011701">
    <property type="entry name" value="MFS"/>
</dbReference>
<feature type="transmembrane region" description="Helical" evidence="5">
    <location>
        <begin position="301"/>
        <end position="322"/>
    </location>
</feature>
<keyword evidence="2 5" id="KW-0812">Transmembrane</keyword>
<dbReference type="SUPFAM" id="SSF103473">
    <property type="entry name" value="MFS general substrate transporter"/>
    <property type="match status" value="1"/>
</dbReference>
<dbReference type="Pfam" id="PF07690">
    <property type="entry name" value="MFS_1"/>
    <property type="match status" value="1"/>
</dbReference>
<dbReference type="InterPro" id="IPR001958">
    <property type="entry name" value="Tet-R_TetA/multi-R_MdtG-like"/>
</dbReference>
<feature type="transmembrane region" description="Helical" evidence="5">
    <location>
        <begin position="139"/>
        <end position="162"/>
    </location>
</feature>
<feature type="transmembrane region" description="Helical" evidence="5">
    <location>
        <begin position="250"/>
        <end position="268"/>
    </location>
</feature>
<evidence type="ECO:0000313" key="7">
    <source>
        <dbReference type="EMBL" id="RXJ57642.1"/>
    </source>
</evidence>
<dbReference type="RefSeq" id="WP_128996214.1">
    <property type="nucleotide sequence ID" value="NZ_PDKN01000004.1"/>
</dbReference>
<feature type="transmembrane region" description="Helical" evidence="5">
    <location>
        <begin position="168"/>
        <end position="188"/>
    </location>
</feature>
<gene>
    <name evidence="7" type="ORF">CRV04_07470</name>
</gene>
<feature type="transmembrane region" description="Helical" evidence="5">
    <location>
        <begin position="334"/>
        <end position="357"/>
    </location>
</feature>
<evidence type="ECO:0000313" key="8">
    <source>
        <dbReference type="Proteomes" id="UP000290657"/>
    </source>
</evidence>
<dbReference type="Proteomes" id="UP000290657">
    <property type="component" value="Unassembled WGS sequence"/>
</dbReference>
<proteinExistence type="predicted"/>
<comment type="subcellular location">
    <subcellularLocation>
        <location evidence="1">Membrane</location>
        <topology evidence="1">Multi-pass membrane protein</topology>
    </subcellularLocation>
</comment>
<feature type="transmembrane region" description="Helical" evidence="5">
    <location>
        <begin position="37"/>
        <end position="57"/>
    </location>
</feature>
<feature type="transmembrane region" description="Helical" evidence="5">
    <location>
        <begin position="209"/>
        <end position="235"/>
    </location>
</feature>
<keyword evidence="3 5" id="KW-1133">Transmembrane helix</keyword>
<name>A0A4Q0XPT9_9BACT</name>
<evidence type="ECO:0000256" key="3">
    <source>
        <dbReference type="ARBA" id="ARBA00022989"/>
    </source>
</evidence>
<feature type="domain" description="Major facilitator superfamily (MFS) profile" evidence="6">
    <location>
        <begin position="1"/>
        <end position="388"/>
    </location>
</feature>
<evidence type="ECO:0000259" key="6">
    <source>
        <dbReference type="PROSITE" id="PS50850"/>
    </source>
</evidence>
<feature type="transmembrane region" description="Helical" evidence="5">
    <location>
        <begin position="277"/>
        <end position="295"/>
    </location>
</feature>
<dbReference type="InterPro" id="IPR036259">
    <property type="entry name" value="MFS_trans_sf"/>
</dbReference>
<evidence type="ECO:0000256" key="5">
    <source>
        <dbReference type="SAM" id="Phobius"/>
    </source>
</evidence>
<sequence length="388" mass="41816">MKEIKILMVVNVLCISAMMAFLAVVGPIIRELHLQEWHAGLTVAIAGVLWVVLSRYWGRKSDVIGRKPILVIAVAGVAVSYLVLAIFIDNALLSPPAAVVSLFILILTRGGIGAFYSAITPVSNALIADHVKKEKRTSYIAKLAASSGIGMVIGPPIGGYLANFGLSAPLYTFAILPLLATVALYMILPHEKPVTTEKTPVLKVFDERLRIPMFAAFITMFSIVTAQVCLGFYIIDKFELDSLKAAEMTGYVLACVGFSFIVSQIIVSKSSIKATKLLKYGAFVGMIGYIVVFMMDSQLILTFGFCIGAFGMGMLFPAYQTLAVNLVDKKEQGASAGTVSAAQGVGMIIGPLVSTVVYKIDPIAPFILVSILFFILGIFSFKYDGKER</sequence>
<organism evidence="7 8">
    <name type="scientific">Candidatus Marinarcus aquaticus</name>
    <dbReference type="NCBI Taxonomy" id="2044504"/>
    <lineage>
        <taxon>Bacteria</taxon>
        <taxon>Pseudomonadati</taxon>
        <taxon>Campylobacterota</taxon>
        <taxon>Epsilonproteobacteria</taxon>
        <taxon>Campylobacterales</taxon>
        <taxon>Arcobacteraceae</taxon>
        <taxon>Candidatus Marinarcus</taxon>
    </lineage>
</organism>
<dbReference type="Gene3D" id="1.20.1250.20">
    <property type="entry name" value="MFS general substrate transporter like domains"/>
    <property type="match status" value="1"/>
</dbReference>
<keyword evidence="8" id="KW-1185">Reference proteome</keyword>
<evidence type="ECO:0000256" key="4">
    <source>
        <dbReference type="ARBA" id="ARBA00023136"/>
    </source>
</evidence>
<dbReference type="OrthoDB" id="9812221at2"/>
<comment type="caution">
    <text evidence="7">The sequence shown here is derived from an EMBL/GenBank/DDBJ whole genome shotgun (WGS) entry which is preliminary data.</text>
</comment>
<feature type="transmembrane region" description="Helical" evidence="5">
    <location>
        <begin position="69"/>
        <end position="88"/>
    </location>
</feature>
<accession>A0A4Q0XPT9</accession>